<name>A0A212QY83_9PROT</name>
<keyword evidence="13" id="KW-1185">Reference proteome</keyword>
<comment type="cofactor">
    <cofactor evidence="1">
        <name>pyridoxal 5'-phosphate</name>
        <dbReference type="ChEBI" id="CHEBI:597326"/>
    </cofactor>
</comment>
<keyword evidence="9" id="KW-0663">Pyridoxal phosphate</keyword>
<dbReference type="EMBL" id="FYEH01000004">
    <property type="protein sequence ID" value="SNB64704.1"/>
    <property type="molecule type" value="Genomic_DNA"/>
</dbReference>
<keyword evidence="10" id="KW-0718">Serine biosynthesis</keyword>
<comment type="pathway">
    <text evidence="2">Amino-acid biosynthesis; L-serine biosynthesis; L-serine from 3-phospho-D-glycerate: step 2/3.</text>
</comment>
<evidence type="ECO:0000256" key="10">
    <source>
        <dbReference type="ARBA" id="ARBA00023299"/>
    </source>
</evidence>
<dbReference type="UniPathway" id="UPA00135">
    <property type="reaction ID" value="UER00197"/>
</dbReference>
<dbReference type="Proteomes" id="UP000197065">
    <property type="component" value="Unassembled WGS sequence"/>
</dbReference>
<dbReference type="InterPro" id="IPR006271">
    <property type="entry name" value="Pser_aminoTfrase_methanosarc"/>
</dbReference>
<proteinExistence type="inferred from homology"/>
<dbReference type="GO" id="GO:0006564">
    <property type="term" value="P:L-serine biosynthetic process"/>
    <property type="evidence" value="ECO:0007669"/>
    <property type="project" value="UniProtKB-KW"/>
</dbReference>
<dbReference type="PIRSF" id="PIRSF000525">
    <property type="entry name" value="SerC"/>
    <property type="match status" value="1"/>
</dbReference>
<dbReference type="AlphaFoldDB" id="A0A212QY83"/>
<dbReference type="NCBIfam" id="TIGR01365">
    <property type="entry name" value="serC_2"/>
    <property type="match status" value="1"/>
</dbReference>
<protein>
    <recommendedName>
        <fullName evidence="4">phosphoserine transaminase</fullName>
        <ecNumber evidence="4">2.6.1.52</ecNumber>
    </recommendedName>
</protein>
<comment type="similarity">
    <text evidence="3">Belongs to the class-V pyridoxal-phosphate-dependent aminotransferase family. SerC subfamily.</text>
</comment>
<dbReference type="GO" id="GO:0008453">
    <property type="term" value="F:alanine-glyoxylate transaminase activity"/>
    <property type="evidence" value="ECO:0007669"/>
    <property type="project" value="TreeGrafter"/>
</dbReference>
<evidence type="ECO:0000256" key="3">
    <source>
        <dbReference type="ARBA" id="ARBA00006904"/>
    </source>
</evidence>
<dbReference type="PANTHER" id="PTHR21152">
    <property type="entry name" value="AMINOTRANSFERASE CLASS V"/>
    <property type="match status" value="1"/>
</dbReference>
<dbReference type="CDD" id="cd01494">
    <property type="entry name" value="AAT_I"/>
    <property type="match status" value="1"/>
</dbReference>
<evidence type="ECO:0000256" key="8">
    <source>
        <dbReference type="ARBA" id="ARBA00022679"/>
    </source>
</evidence>
<evidence type="ECO:0000313" key="12">
    <source>
        <dbReference type="EMBL" id="SNB64704.1"/>
    </source>
</evidence>
<dbReference type="SUPFAM" id="SSF53383">
    <property type="entry name" value="PLP-dependent transferases"/>
    <property type="match status" value="1"/>
</dbReference>
<dbReference type="EC" id="2.6.1.52" evidence="4"/>
<dbReference type="OrthoDB" id="9772439at2"/>
<comment type="catalytic activity">
    <reaction evidence="11">
        <text>O-phospho-L-serine + 2-oxoglutarate = 3-phosphooxypyruvate + L-glutamate</text>
        <dbReference type="Rhea" id="RHEA:14329"/>
        <dbReference type="ChEBI" id="CHEBI:16810"/>
        <dbReference type="ChEBI" id="CHEBI:18110"/>
        <dbReference type="ChEBI" id="CHEBI:29985"/>
        <dbReference type="ChEBI" id="CHEBI:57524"/>
        <dbReference type="EC" id="2.6.1.52"/>
    </reaction>
</comment>
<accession>A0A212QY83</accession>
<evidence type="ECO:0000256" key="9">
    <source>
        <dbReference type="ARBA" id="ARBA00022898"/>
    </source>
</evidence>
<dbReference type="GO" id="GO:0004648">
    <property type="term" value="F:O-phospho-L-serine:2-oxoglutarate aminotransferase activity"/>
    <property type="evidence" value="ECO:0007669"/>
    <property type="project" value="UniProtKB-EC"/>
</dbReference>
<dbReference type="GO" id="GO:0004760">
    <property type="term" value="F:L-serine-pyruvate transaminase activity"/>
    <property type="evidence" value="ECO:0007669"/>
    <property type="project" value="TreeGrafter"/>
</dbReference>
<gene>
    <name evidence="12" type="ORF">SAMN07250955_104126</name>
</gene>
<evidence type="ECO:0000256" key="11">
    <source>
        <dbReference type="ARBA" id="ARBA00049007"/>
    </source>
</evidence>
<dbReference type="RefSeq" id="WP_088560712.1">
    <property type="nucleotide sequence ID" value="NZ_FYEH01000004.1"/>
</dbReference>
<evidence type="ECO:0000313" key="13">
    <source>
        <dbReference type="Proteomes" id="UP000197065"/>
    </source>
</evidence>
<organism evidence="12 13">
    <name type="scientific">Arboricoccus pini</name>
    <dbReference type="NCBI Taxonomy" id="1963835"/>
    <lineage>
        <taxon>Bacteria</taxon>
        <taxon>Pseudomonadati</taxon>
        <taxon>Pseudomonadota</taxon>
        <taxon>Alphaproteobacteria</taxon>
        <taxon>Geminicoccales</taxon>
        <taxon>Geminicoccaceae</taxon>
        <taxon>Arboricoccus</taxon>
    </lineage>
</organism>
<dbReference type="Gene3D" id="3.40.640.10">
    <property type="entry name" value="Type I PLP-dependent aspartate aminotransferase-like (Major domain)"/>
    <property type="match status" value="1"/>
</dbReference>
<keyword evidence="6 12" id="KW-0032">Aminotransferase</keyword>
<evidence type="ECO:0000256" key="7">
    <source>
        <dbReference type="ARBA" id="ARBA00022605"/>
    </source>
</evidence>
<keyword evidence="7" id="KW-0028">Amino-acid biosynthesis</keyword>
<sequence>MPPSNRPSTPHFSSGPTAKLPGWSLDMLKHALLGRSHRSSEGRAKLQAVIEHSREILQIPADYRIAIMPGSDTGAFEAAMWSLLGPRGVDVLVHDAFGQGWLADIRDHLKLADVRAHEAPWGRLPDLGAVDPERDIVFCWNGTTSGVRIPDGDWIAPDRAGLTFCDATSAVFAMPLPWDRLDVVTWSWQKVLGGEAQHGMLALSPRAAARLESYTPPWPLPKIFRLTAKGKLNEAIFKGDTINTPSMLAVEDALVGLEWAAGMGGVSGIAARAELNLDTVEEWVARTPWVDFLAHDPAFRSPTSVCLEIIDPAFRQHAPATQEACIAILVRLLAEAEVAFDIKSYRGAPLGLRLWCGATIDHADIVALLPWLDWAFAEAMRTVSEAEEP</sequence>
<evidence type="ECO:0000256" key="2">
    <source>
        <dbReference type="ARBA" id="ARBA00005099"/>
    </source>
</evidence>
<reference evidence="12 13" key="1">
    <citation type="submission" date="2017-06" db="EMBL/GenBank/DDBJ databases">
        <authorList>
            <person name="Kim H.J."/>
            <person name="Triplett B.A."/>
        </authorList>
    </citation>
    <scope>NUCLEOTIDE SEQUENCE [LARGE SCALE GENOMIC DNA]</scope>
    <source>
        <strain evidence="12 13">B29T1</strain>
    </source>
</reference>
<dbReference type="InterPro" id="IPR015424">
    <property type="entry name" value="PyrdxlP-dep_Trfase"/>
</dbReference>
<evidence type="ECO:0000256" key="1">
    <source>
        <dbReference type="ARBA" id="ARBA00001933"/>
    </source>
</evidence>
<keyword evidence="5" id="KW-0963">Cytoplasm</keyword>
<dbReference type="InterPro" id="IPR015421">
    <property type="entry name" value="PyrdxlP-dep_Trfase_major"/>
</dbReference>
<dbReference type="InterPro" id="IPR022278">
    <property type="entry name" value="Pser_aminoTfrase"/>
</dbReference>
<dbReference type="GO" id="GO:0019265">
    <property type="term" value="P:glycine biosynthetic process, by transamination of glyoxylate"/>
    <property type="evidence" value="ECO:0007669"/>
    <property type="project" value="TreeGrafter"/>
</dbReference>
<dbReference type="NCBIfam" id="NF002841">
    <property type="entry name" value="PRK03080.1-2"/>
    <property type="match status" value="1"/>
</dbReference>
<keyword evidence="8 12" id="KW-0808">Transferase</keyword>
<evidence type="ECO:0000256" key="4">
    <source>
        <dbReference type="ARBA" id="ARBA00013030"/>
    </source>
</evidence>
<dbReference type="Gene3D" id="3.90.1150.10">
    <property type="entry name" value="Aspartate Aminotransferase, domain 1"/>
    <property type="match status" value="1"/>
</dbReference>
<evidence type="ECO:0000256" key="5">
    <source>
        <dbReference type="ARBA" id="ARBA00022490"/>
    </source>
</evidence>
<dbReference type="InterPro" id="IPR015422">
    <property type="entry name" value="PyrdxlP-dep_Trfase_small"/>
</dbReference>
<evidence type="ECO:0000256" key="6">
    <source>
        <dbReference type="ARBA" id="ARBA00022576"/>
    </source>
</evidence>
<dbReference type="PANTHER" id="PTHR21152:SF40">
    <property type="entry name" value="ALANINE--GLYOXYLATE AMINOTRANSFERASE"/>
    <property type="match status" value="1"/>
</dbReference>